<dbReference type="InterPro" id="IPR035906">
    <property type="entry name" value="MetI-like_sf"/>
</dbReference>
<dbReference type="Gene3D" id="1.10.3720.10">
    <property type="entry name" value="MetI-like"/>
    <property type="match status" value="1"/>
</dbReference>
<dbReference type="Proteomes" id="UP000641588">
    <property type="component" value="Unassembled WGS sequence"/>
</dbReference>
<keyword evidence="3" id="KW-1003">Cell membrane</keyword>
<feature type="transmembrane region" description="Helical" evidence="7">
    <location>
        <begin position="105"/>
        <end position="132"/>
    </location>
</feature>
<feature type="domain" description="ABC transmembrane type-1" evidence="8">
    <location>
        <begin position="103"/>
        <end position="292"/>
    </location>
</feature>
<reference evidence="9" key="1">
    <citation type="submission" date="2019-10" db="EMBL/GenBank/DDBJ databases">
        <title>Description of Paenibacillus glebae sp. nov.</title>
        <authorList>
            <person name="Carlier A."/>
            <person name="Qi S."/>
        </authorList>
    </citation>
    <scope>NUCLEOTIDE SEQUENCE</scope>
    <source>
        <strain evidence="9">LMG 31456</strain>
    </source>
</reference>
<dbReference type="SUPFAM" id="SSF161098">
    <property type="entry name" value="MetI-like"/>
    <property type="match status" value="1"/>
</dbReference>
<proteinExistence type="inferred from homology"/>
<comment type="subcellular location">
    <subcellularLocation>
        <location evidence="1 7">Cell membrane</location>
        <topology evidence="1 7">Multi-pass membrane protein</topology>
    </subcellularLocation>
</comment>
<evidence type="ECO:0000256" key="2">
    <source>
        <dbReference type="ARBA" id="ARBA00022448"/>
    </source>
</evidence>
<keyword evidence="2 7" id="KW-0813">Transport</keyword>
<evidence type="ECO:0000259" key="8">
    <source>
        <dbReference type="PROSITE" id="PS50928"/>
    </source>
</evidence>
<evidence type="ECO:0000256" key="5">
    <source>
        <dbReference type="ARBA" id="ARBA00022989"/>
    </source>
</evidence>
<dbReference type="CDD" id="cd06261">
    <property type="entry name" value="TM_PBP2"/>
    <property type="match status" value="1"/>
</dbReference>
<comment type="similarity">
    <text evidence="7">Belongs to the binding-protein-dependent transport system permease family.</text>
</comment>
<evidence type="ECO:0000256" key="4">
    <source>
        <dbReference type="ARBA" id="ARBA00022692"/>
    </source>
</evidence>
<keyword evidence="5 7" id="KW-1133">Transmembrane helix</keyword>
<keyword evidence="4 7" id="KW-0812">Transmembrane</keyword>
<protein>
    <submittedName>
        <fullName evidence="9">ABC transporter permease subunit</fullName>
    </submittedName>
</protein>
<dbReference type="PANTHER" id="PTHR43386">
    <property type="entry name" value="OLIGOPEPTIDE TRANSPORT SYSTEM PERMEASE PROTEIN APPC"/>
    <property type="match status" value="1"/>
</dbReference>
<evidence type="ECO:0000256" key="1">
    <source>
        <dbReference type="ARBA" id="ARBA00004651"/>
    </source>
</evidence>
<dbReference type="Pfam" id="PF00528">
    <property type="entry name" value="BPD_transp_1"/>
    <property type="match status" value="1"/>
</dbReference>
<dbReference type="GO" id="GO:0055085">
    <property type="term" value="P:transmembrane transport"/>
    <property type="evidence" value="ECO:0007669"/>
    <property type="project" value="InterPro"/>
</dbReference>
<dbReference type="PROSITE" id="PS50928">
    <property type="entry name" value="ABC_TM1"/>
    <property type="match status" value="1"/>
</dbReference>
<dbReference type="InterPro" id="IPR025966">
    <property type="entry name" value="OppC_N"/>
</dbReference>
<dbReference type="Pfam" id="PF12911">
    <property type="entry name" value="OppC_N"/>
    <property type="match status" value="1"/>
</dbReference>
<comment type="caution">
    <text evidence="9">The sequence shown here is derived from an EMBL/GenBank/DDBJ whole genome shotgun (WGS) entry which is preliminary data.</text>
</comment>
<dbReference type="RefSeq" id="WP_171654394.1">
    <property type="nucleotide sequence ID" value="NZ_WHOD01000087.1"/>
</dbReference>
<sequence length="309" mass="33129">MSISNETQSQLLPAISKGAGNNIWKKTTKSLFNSKTGIVGLIIVLIMCCMAVFAPVLAPHDPVKTNVKVRLLPPSWMDGGSPEYPLGTDNLGRDMLSRLIYGSQISLLVGVCAVVVAGVIGVVLGLISGYYGGWIDRVIMRTVDAFHGIPHLLFLLVIMMVVGPGVFTIIFVLGVLGWTSYARVVRGEVLSIKEREFVRASRAIGASDSRIIFSHILPNIISSITVISTTGVASAIISESSLSFLGMGVQAPTVTWGTVLSDGRPYIATSWWIATFPGTAITITVLGIIFLGDWLRDILDPRLKSSGSR</sequence>
<feature type="transmembrane region" description="Helical" evidence="7">
    <location>
        <begin position="271"/>
        <end position="295"/>
    </location>
</feature>
<dbReference type="EMBL" id="WHOD01000087">
    <property type="protein sequence ID" value="NOU96185.1"/>
    <property type="molecule type" value="Genomic_DNA"/>
</dbReference>
<keyword evidence="6 7" id="KW-0472">Membrane</keyword>
<dbReference type="AlphaFoldDB" id="A0A972GU22"/>
<organism evidence="9 10">
    <name type="scientific">Paenibacillus foliorum</name>
    <dbReference type="NCBI Taxonomy" id="2654974"/>
    <lineage>
        <taxon>Bacteria</taxon>
        <taxon>Bacillati</taxon>
        <taxon>Bacillota</taxon>
        <taxon>Bacilli</taxon>
        <taxon>Bacillales</taxon>
        <taxon>Paenibacillaceae</taxon>
        <taxon>Paenibacillus</taxon>
    </lineage>
</organism>
<accession>A0A972GU22</accession>
<feature type="transmembrane region" description="Helical" evidence="7">
    <location>
        <begin position="216"/>
        <end position="237"/>
    </location>
</feature>
<dbReference type="InterPro" id="IPR000515">
    <property type="entry name" value="MetI-like"/>
</dbReference>
<dbReference type="PANTHER" id="PTHR43386:SF1">
    <property type="entry name" value="D,D-DIPEPTIDE TRANSPORT SYSTEM PERMEASE PROTEIN DDPC-RELATED"/>
    <property type="match status" value="1"/>
</dbReference>
<evidence type="ECO:0000256" key="3">
    <source>
        <dbReference type="ARBA" id="ARBA00022475"/>
    </source>
</evidence>
<evidence type="ECO:0000256" key="7">
    <source>
        <dbReference type="RuleBase" id="RU363032"/>
    </source>
</evidence>
<dbReference type="InterPro" id="IPR050366">
    <property type="entry name" value="BP-dependent_transpt_permease"/>
</dbReference>
<evidence type="ECO:0000313" key="9">
    <source>
        <dbReference type="EMBL" id="NOU96185.1"/>
    </source>
</evidence>
<gene>
    <name evidence="9" type="ORF">GC093_23585</name>
</gene>
<evidence type="ECO:0000313" key="10">
    <source>
        <dbReference type="Proteomes" id="UP000641588"/>
    </source>
</evidence>
<feature type="transmembrane region" description="Helical" evidence="7">
    <location>
        <begin position="38"/>
        <end position="58"/>
    </location>
</feature>
<evidence type="ECO:0000256" key="6">
    <source>
        <dbReference type="ARBA" id="ARBA00023136"/>
    </source>
</evidence>
<dbReference type="GO" id="GO:0005886">
    <property type="term" value="C:plasma membrane"/>
    <property type="evidence" value="ECO:0007669"/>
    <property type="project" value="UniProtKB-SubCell"/>
</dbReference>
<name>A0A972GU22_9BACL</name>
<feature type="transmembrane region" description="Helical" evidence="7">
    <location>
        <begin position="152"/>
        <end position="176"/>
    </location>
</feature>
<keyword evidence="10" id="KW-1185">Reference proteome</keyword>